<organism evidence="1 2">
    <name type="scientific">Vicia faba</name>
    <name type="common">Broad bean</name>
    <name type="synonym">Faba vulgaris</name>
    <dbReference type="NCBI Taxonomy" id="3906"/>
    <lineage>
        <taxon>Eukaryota</taxon>
        <taxon>Viridiplantae</taxon>
        <taxon>Streptophyta</taxon>
        <taxon>Embryophyta</taxon>
        <taxon>Tracheophyta</taxon>
        <taxon>Spermatophyta</taxon>
        <taxon>Magnoliopsida</taxon>
        <taxon>eudicotyledons</taxon>
        <taxon>Gunneridae</taxon>
        <taxon>Pentapetalae</taxon>
        <taxon>rosids</taxon>
        <taxon>fabids</taxon>
        <taxon>Fabales</taxon>
        <taxon>Fabaceae</taxon>
        <taxon>Papilionoideae</taxon>
        <taxon>50 kb inversion clade</taxon>
        <taxon>NPAAA clade</taxon>
        <taxon>Hologalegina</taxon>
        <taxon>IRL clade</taxon>
        <taxon>Fabeae</taxon>
        <taxon>Vicia</taxon>
    </lineage>
</organism>
<gene>
    <name evidence="1" type="ORF">VFH_I124280</name>
</gene>
<evidence type="ECO:0000313" key="2">
    <source>
        <dbReference type="Proteomes" id="UP001157006"/>
    </source>
</evidence>
<sequence length="98" mass="11563">MMMKDEALLMKLIVRDMLQQDDCRWIFAMKAAYSKFEVGGNFLGYKKSKNCEEVSEDDEAILMIMRFQRELEGQHQELLLHQHQDANQVLFYQGTLEA</sequence>
<dbReference type="AlphaFoldDB" id="A0AAV0Z748"/>
<evidence type="ECO:0000313" key="1">
    <source>
        <dbReference type="EMBL" id="CAI8594104.1"/>
    </source>
</evidence>
<dbReference type="EMBL" id="OX451735">
    <property type="protein sequence ID" value="CAI8594104.1"/>
    <property type="molecule type" value="Genomic_DNA"/>
</dbReference>
<proteinExistence type="predicted"/>
<reference evidence="1 2" key="1">
    <citation type="submission" date="2023-01" db="EMBL/GenBank/DDBJ databases">
        <authorList>
            <person name="Kreplak J."/>
        </authorList>
    </citation>
    <scope>NUCLEOTIDE SEQUENCE [LARGE SCALE GENOMIC DNA]</scope>
</reference>
<keyword evidence="2" id="KW-1185">Reference proteome</keyword>
<name>A0AAV0Z748_VICFA</name>
<dbReference type="Proteomes" id="UP001157006">
    <property type="component" value="Chromosome 1S"/>
</dbReference>
<protein>
    <submittedName>
        <fullName evidence="1">Uncharacterized protein</fullName>
    </submittedName>
</protein>
<accession>A0AAV0Z748</accession>